<dbReference type="InterPro" id="IPR021493">
    <property type="entry name" value="DUF3147"/>
</dbReference>
<evidence type="ECO:0008006" key="4">
    <source>
        <dbReference type="Google" id="ProtNLM"/>
    </source>
</evidence>
<dbReference type="Proteomes" id="UP000001556">
    <property type="component" value="Chromosome"/>
</dbReference>
<keyword evidence="3" id="KW-1185">Reference proteome</keyword>
<dbReference type="eggNOG" id="ENOG50335J4">
    <property type="taxonomic scope" value="Bacteria"/>
</dbReference>
<feature type="transmembrane region" description="Helical" evidence="1">
    <location>
        <begin position="12"/>
        <end position="33"/>
    </location>
</feature>
<feature type="transmembrane region" description="Helical" evidence="1">
    <location>
        <begin position="105"/>
        <end position="125"/>
    </location>
</feature>
<evidence type="ECO:0000256" key="1">
    <source>
        <dbReference type="SAM" id="Phobius"/>
    </source>
</evidence>
<keyword evidence="1" id="KW-1133">Transmembrane helix</keyword>
<accession>A4J8P6</accession>
<sequence>MLIMSNFSVSALLLRFVLGGLAVVLSTLTARWIGGKAGGIFAAFPAVYLAALLGVILLVPAQQAVSAVRSVSAGALVGMTSDIICAIAAIYFIPKKGWAKGLFMALIVWAVAVVVLYTISFTLGLGV</sequence>
<dbReference type="EMBL" id="CP000612">
    <property type="protein sequence ID" value="ABO51449.1"/>
    <property type="molecule type" value="Genomic_DNA"/>
</dbReference>
<gene>
    <name evidence="2" type="ordered locus">Dred_2946</name>
</gene>
<dbReference type="Pfam" id="PF11345">
    <property type="entry name" value="DUF3147"/>
    <property type="match status" value="1"/>
</dbReference>
<evidence type="ECO:0000313" key="2">
    <source>
        <dbReference type="EMBL" id="ABO51449.1"/>
    </source>
</evidence>
<dbReference type="HOGENOM" id="CLU_158393_1_0_9"/>
<dbReference type="KEGG" id="drm:Dred_2946"/>
<organism evidence="2 3">
    <name type="scientific">Desulforamulus reducens (strain ATCC BAA-1160 / DSM 100696 / MI-1)</name>
    <name type="common">Desulfotomaculum reducens</name>
    <dbReference type="NCBI Taxonomy" id="349161"/>
    <lineage>
        <taxon>Bacteria</taxon>
        <taxon>Bacillati</taxon>
        <taxon>Bacillota</taxon>
        <taxon>Clostridia</taxon>
        <taxon>Eubacteriales</taxon>
        <taxon>Peptococcaceae</taxon>
        <taxon>Desulforamulus</taxon>
    </lineage>
</organism>
<keyword evidence="1" id="KW-0812">Transmembrane</keyword>
<name>A4J8P6_DESRM</name>
<keyword evidence="1" id="KW-0472">Membrane</keyword>
<feature type="transmembrane region" description="Helical" evidence="1">
    <location>
        <begin position="39"/>
        <end position="59"/>
    </location>
</feature>
<reference evidence="2 3" key="1">
    <citation type="submission" date="2007-03" db="EMBL/GenBank/DDBJ databases">
        <title>Complete sequence of Desulfotomaculum reducens MI-1.</title>
        <authorList>
            <consortium name="US DOE Joint Genome Institute"/>
            <person name="Copeland A."/>
            <person name="Lucas S."/>
            <person name="Lapidus A."/>
            <person name="Barry K."/>
            <person name="Detter J.C."/>
            <person name="Glavina del Rio T."/>
            <person name="Hammon N."/>
            <person name="Israni S."/>
            <person name="Dalin E."/>
            <person name="Tice H."/>
            <person name="Pitluck S."/>
            <person name="Sims D."/>
            <person name="Brettin T."/>
            <person name="Bruce D."/>
            <person name="Han C."/>
            <person name="Tapia R."/>
            <person name="Schmutz J."/>
            <person name="Larimer F."/>
            <person name="Land M."/>
            <person name="Hauser L."/>
            <person name="Kyrpides N."/>
            <person name="Kim E."/>
            <person name="Tebo B.M."/>
            <person name="Richardson P."/>
        </authorList>
    </citation>
    <scope>NUCLEOTIDE SEQUENCE [LARGE SCALE GENOMIC DNA]</scope>
    <source>
        <strain evidence="2 3">MI-1</strain>
    </source>
</reference>
<feature type="transmembrane region" description="Helical" evidence="1">
    <location>
        <begin position="71"/>
        <end position="93"/>
    </location>
</feature>
<proteinExistence type="predicted"/>
<protein>
    <recommendedName>
        <fullName evidence="4">DUF3147 family protein</fullName>
    </recommendedName>
</protein>
<evidence type="ECO:0000313" key="3">
    <source>
        <dbReference type="Proteomes" id="UP000001556"/>
    </source>
</evidence>
<dbReference type="AlphaFoldDB" id="A4J8P6"/>